<evidence type="ECO:0000313" key="2">
    <source>
        <dbReference type="EMBL" id="GIX66030.1"/>
    </source>
</evidence>
<evidence type="ECO:0000256" key="1">
    <source>
        <dbReference type="SAM" id="MobiDB-lite"/>
    </source>
</evidence>
<sequence>MLKDASPAVSESEDFAHRKRGPMGACATRACWISASSSLLGLAHFGCLFLGLLQAADHVEGHLGHVVALAVENLLHTADGVLQLDEATRLAGEHLSNLEGLRKETLHLAGARNHELVLLRQLVHAQNGNDVLQRLVVLQNLLHATRHVVLLRADDVRRKHTRSGIQRVHSRVDTQLGNRTRKHSRGVQVSEGGRRSRVSDVIGGHVHGLHGRDGPLVGGGDTLLKRTKVSGQSGLVAHSRRNTPQKRTDFRPSLGETVDVVDEEQDVLPVLVTEVLGDSQTSERDTGPGTRRLVHLTVDQSGLGAGEVKGSVLELLALNDARLHHFVVKLVTLPRALAHTREHGETAVLLGNVVDQLHDKHRLPDTGTAEETDLATLGVGSQQVHNLDTRDQQSLVRALVAEGHGLTVDGQALGVGDGPAAVERVPSNVHDAAQRGLADGHRDWVAAVNDLLAARETLRGAHCDRACHAVAQVLRDLQTQTTLGGVDPQRVQNWRRRALELDVDNGADDLRNAALLQGPGRGGLGRECAGALRQSAAERAAHAPAEAFQQKTHFPGRRGLPQVAINSGASSWHTQHAGGAPATTQYAPK</sequence>
<organism evidence="2 3">
    <name type="scientific">Babesia caballi</name>
    <dbReference type="NCBI Taxonomy" id="5871"/>
    <lineage>
        <taxon>Eukaryota</taxon>
        <taxon>Sar</taxon>
        <taxon>Alveolata</taxon>
        <taxon>Apicomplexa</taxon>
        <taxon>Aconoidasida</taxon>
        <taxon>Piroplasmida</taxon>
        <taxon>Babesiidae</taxon>
        <taxon>Babesia</taxon>
    </lineage>
</organism>
<feature type="region of interest" description="Disordered" evidence="1">
    <location>
        <begin position="540"/>
        <end position="563"/>
    </location>
</feature>
<evidence type="ECO:0000313" key="3">
    <source>
        <dbReference type="Proteomes" id="UP001497744"/>
    </source>
</evidence>
<feature type="region of interest" description="Disordered" evidence="1">
    <location>
        <begin position="230"/>
        <end position="251"/>
    </location>
</feature>
<dbReference type="EMBL" id="BPLF01000006">
    <property type="protein sequence ID" value="GIX66030.1"/>
    <property type="molecule type" value="Genomic_DNA"/>
</dbReference>
<keyword evidence="3" id="KW-1185">Reference proteome</keyword>
<dbReference type="Proteomes" id="UP001497744">
    <property type="component" value="Unassembled WGS sequence"/>
</dbReference>
<comment type="caution">
    <text evidence="2">The sequence shown here is derived from an EMBL/GenBank/DDBJ whole genome shotgun (WGS) entry which is preliminary data.</text>
</comment>
<accession>A0AAV4M2B3</accession>
<dbReference type="AlphaFoldDB" id="A0AAV4M2B3"/>
<gene>
    <name evidence="2" type="ORF">BcabD6B2_54660</name>
</gene>
<reference evidence="2 3" key="1">
    <citation type="submission" date="2021-06" db="EMBL/GenBank/DDBJ databases">
        <title>Genome sequence of Babesia caballi.</title>
        <authorList>
            <person name="Yamagishi J."/>
            <person name="Kidaka T."/>
            <person name="Ochi A."/>
        </authorList>
    </citation>
    <scope>NUCLEOTIDE SEQUENCE [LARGE SCALE GENOMIC DNA]</scope>
    <source>
        <strain evidence="2">USDA-D6B2</strain>
    </source>
</reference>
<dbReference type="GeneID" id="94197511"/>
<protein>
    <submittedName>
        <fullName evidence="2">ATP synthase beta subunit</fullName>
    </submittedName>
</protein>
<name>A0AAV4M2B3_BABCB</name>
<feature type="region of interest" description="Disordered" evidence="1">
    <location>
        <begin position="570"/>
        <end position="589"/>
    </location>
</feature>
<dbReference type="RefSeq" id="XP_067718099.1">
    <property type="nucleotide sequence ID" value="XM_067861998.1"/>
</dbReference>
<proteinExistence type="predicted"/>